<protein>
    <recommendedName>
        <fullName evidence="4 6">dTDP-4-dehydrorhamnose reductase</fullName>
        <ecNumber evidence="3 6">1.1.1.133</ecNumber>
    </recommendedName>
</protein>
<keyword evidence="6" id="KW-0560">Oxidoreductase</keyword>
<evidence type="ECO:0000256" key="6">
    <source>
        <dbReference type="RuleBase" id="RU364082"/>
    </source>
</evidence>
<dbReference type="NCBIfam" id="TIGR01214">
    <property type="entry name" value="rmlD"/>
    <property type="match status" value="1"/>
</dbReference>
<evidence type="ECO:0000259" key="7">
    <source>
        <dbReference type="Pfam" id="PF04321"/>
    </source>
</evidence>
<dbReference type="GO" id="GO:0008831">
    <property type="term" value="F:dTDP-4-dehydrorhamnose reductase activity"/>
    <property type="evidence" value="ECO:0007669"/>
    <property type="project" value="UniProtKB-EC"/>
</dbReference>
<name>A0A1I6MVC3_9RHOB</name>
<comment type="cofactor">
    <cofactor evidence="6">
        <name>Mg(2+)</name>
        <dbReference type="ChEBI" id="CHEBI:18420"/>
    </cofactor>
    <text evidence="6">Binds 1 Mg(2+) ion per monomer.</text>
</comment>
<evidence type="ECO:0000256" key="2">
    <source>
        <dbReference type="ARBA" id="ARBA00010944"/>
    </source>
</evidence>
<dbReference type="PANTHER" id="PTHR10491">
    <property type="entry name" value="DTDP-4-DEHYDRORHAMNOSE REDUCTASE"/>
    <property type="match status" value="1"/>
</dbReference>
<dbReference type="PANTHER" id="PTHR10491:SF4">
    <property type="entry name" value="METHIONINE ADENOSYLTRANSFERASE 2 SUBUNIT BETA"/>
    <property type="match status" value="1"/>
</dbReference>
<dbReference type="Proteomes" id="UP000198926">
    <property type="component" value="Unassembled WGS sequence"/>
</dbReference>
<comment type="function">
    <text evidence="6">Catalyzes the reduction of dTDP-6-deoxy-L-lyxo-4-hexulose to yield dTDP-L-rhamnose.</text>
</comment>
<dbReference type="Gene3D" id="3.90.25.10">
    <property type="entry name" value="UDP-galactose 4-epimerase, domain 1"/>
    <property type="match status" value="1"/>
</dbReference>
<dbReference type="UniPathway" id="UPA00124"/>
<evidence type="ECO:0000256" key="4">
    <source>
        <dbReference type="ARBA" id="ARBA00017099"/>
    </source>
</evidence>
<proteinExistence type="inferred from homology"/>
<dbReference type="InterPro" id="IPR005913">
    <property type="entry name" value="dTDP_dehydrorham_reduct"/>
</dbReference>
<dbReference type="InterPro" id="IPR029903">
    <property type="entry name" value="RmlD-like-bd"/>
</dbReference>
<feature type="domain" description="RmlD-like substrate binding" evidence="7">
    <location>
        <begin position="1"/>
        <end position="278"/>
    </location>
</feature>
<dbReference type="Pfam" id="PF04321">
    <property type="entry name" value="RmlD_sub_bind"/>
    <property type="match status" value="1"/>
</dbReference>
<dbReference type="InterPro" id="IPR036291">
    <property type="entry name" value="NAD(P)-bd_dom_sf"/>
</dbReference>
<evidence type="ECO:0000313" key="8">
    <source>
        <dbReference type="EMBL" id="SFS19561.1"/>
    </source>
</evidence>
<evidence type="ECO:0000313" key="9">
    <source>
        <dbReference type="Proteomes" id="UP000198926"/>
    </source>
</evidence>
<evidence type="ECO:0000256" key="1">
    <source>
        <dbReference type="ARBA" id="ARBA00004781"/>
    </source>
</evidence>
<dbReference type="CDD" id="cd05254">
    <property type="entry name" value="dTDP_HR_like_SDR_e"/>
    <property type="match status" value="1"/>
</dbReference>
<dbReference type="GO" id="GO:0019305">
    <property type="term" value="P:dTDP-rhamnose biosynthetic process"/>
    <property type="evidence" value="ECO:0007669"/>
    <property type="project" value="UniProtKB-UniPathway"/>
</dbReference>
<dbReference type="STRING" id="1123755.SAMN05444714_2242"/>
<dbReference type="OrthoDB" id="9803892at2"/>
<dbReference type="EC" id="1.1.1.133" evidence="3 6"/>
<comment type="catalytic activity">
    <reaction evidence="5 6">
        <text>dTDP-beta-L-rhamnose + NADP(+) = dTDP-4-dehydro-beta-L-rhamnose + NADPH + H(+)</text>
        <dbReference type="Rhea" id="RHEA:21796"/>
        <dbReference type="ChEBI" id="CHEBI:15378"/>
        <dbReference type="ChEBI" id="CHEBI:57510"/>
        <dbReference type="ChEBI" id="CHEBI:57783"/>
        <dbReference type="ChEBI" id="CHEBI:58349"/>
        <dbReference type="ChEBI" id="CHEBI:62830"/>
        <dbReference type="EC" id="1.1.1.133"/>
    </reaction>
</comment>
<organism evidence="8 9">
    <name type="scientific">Yoonia litorea</name>
    <dbReference type="NCBI Taxonomy" id="1123755"/>
    <lineage>
        <taxon>Bacteria</taxon>
        <taxon>Pseudomonadati</taxon>
        <taxon>Pseudomonadota</taxon>
        <taxon>Alphaproteobacteria</taxon>
        <taxon>Rhodobacterales</taxon>
        <taxon>Paracoccaceae</taxon>
        <taxon>Yoonia</taxon>
    </lineage>
</organism>
<dbReference type="AlphaFoldDB" id="A0A1I6MVC3"/>
<keyword evidence="9" id="KW-1185">Reference proteome</keyword>
<comment type="similarity">
    <text evidence="2 6">Belongs to the dTDP-4-dehydrorhamnose reductase family.</text>
</comment>
<dbReference type="RefSeq" id="WP_090208345.1">
    <property type="nucleotide sequence ID" value="NZ_FOZM01000002.1"/>
</dbReference>
<evidence type="ECO:0000256" key="3">
    <source>
        <dbReference type="ARBA" id="ARBA00012929"/>
    </source>
</evidence>
<accession>A0A1I6MVC3</accession>
<sequence length="281" mass="29975">MNVLVFGANGQLGRALQSKDGVTALNRQQADLLNPELCKRIIEKTTADAIINAAAYTGVDAAETDRDTAYAINAIAPAAIATAAAARDIPFLTVSTDYVFCGDGDTPWKPDAPTAPINIYGASKAAGEKAVRAMGGRHVILRTSWVFSSHGNNFVKTMLQLSETRDTLSIVGDQIGGPTAAHDIADCLLSMAAQMTEGATGGTYHFSGKPDVSWADFANEVFRQTGREIQVTPIPTSDYPTPAARPRNSRLDCGSLYADFGISRPDWRKSLSHVLTDLGER</sequence>
<keyword evidence="6" id="KW-0521">NADP</keyword>
<gene>
    <name evidence="8" type="ORF">SAMN05444714_2242</name>
</gene>
<evidence type="ECO:0000256" key="5">
    <source>
        <dbReference type="ARBA" id="ARBA00048200"/>
    </source>
</evidence>
<reference evidence="8 9" key="1">
    <citation type="submission" date="2016-10" db="EMBL/GenBank/DDBJ databases">
        <authorList>
            <person name="de Groot N.N."/>
        </authorList>
    </citation>
    <scope>NUCLEOTIDE SEQUENCE [LARGE SCALE GENOMIC DNA]</scope>
    <source>
        <strain evidence="8 9">DSM 29433</strain>
    </source>
</reference>
<dbReference type="SUPFAM" id="SSF51735">
    <property type="entry name" value="NAD(P)-binding Rossmann-fold domains"/>
    <property type="match status" value="1"/>
</dbReference>
<dbReference type="EMBL" id="FOZM01000002">
    <property type="protein sequence ID" value="SFS19561.1"/>
    <property type="molecule type" value="Genomic_DNA"/>
</dbReference>
<dbReference type="Gene3D" id="3.40.50.720">
    <property type="entry name" value="NAD(P)-binding Rossmann-like Domain"/>
    <property type="match status" value="1"/>
</dbReference>
<comment type="pathway">
    <text evidence="1 6">Carbohydrate biosynthesis; dTDP-L-rhamnose biosynthesis.</text>
</comment>